<evidence type="ECO:0008006" key="4">
    <source>
        <dbReference type="Google" id="ProtNLM"/>
    </source>
</evidence>
<sequence>MTPQERDLLANLVARLKQAPAAAKDEEAEATIRDLTRDQPDAPYLLAQTVLIQDYALHQAQARIAELEQQAAQPQRSAGGGSFLGAIFGTGAAARPAPAQQAPAYPQAPPAYAQAQPAPGPWGGGAAGPFAQSSGPSFLRSAATTAAGIAGGALLFQGIESLFGGHGGFGGGLGGFGTGFTGATPGLTETVVNNYYGDDANPGGSEPRDADAAVPSDPIDPGVTDADYQDDGSQDDFGGDDFGGGGDDSLSA</sequence>
<name>A0ABU1K0Z1_9PROT</name>
<dbReference type="InterPro" id="IPR018648">
    <property type="entry name" value="DUF2076"/>
</dbReference>
<proteinExistence type="predicted"/>
<accession>A0ABU1K0Z1</accession>
<dbReference type="EMBL" id="JAVDPW010000021">
    <property type="protein sequence ID" value="MDR6294527.1"/>
    <property type="molecule type" value="Genomic_DNA"/>
</dbReference>
<dbReference type="Pfam" id="PF09849">
    <property type="entry name" value="DUF2076"/>
    <property type="match status" value="1"/>
</dbReference>
<protein>
    <recommendedName>
        <fullName evidence="4">DUF2076 domain-containing protein</fullName>
    </recommendedName>
</protein>
<feature type="compositionally biased region" description="Low complexity" evidence="1">
    <location>
        <begin position="98"/>
        <end position="117"/>
    </location>
</feature>
<gene>
    <name evidence="2" type="ORF">E9232_007081</name>
</gene>
<feature type="compositionally biased region" description="Acidic residues" evidence="1">
    <location>
        <begin position="227"/>
        <end position="239"/>
    </location>
</feature>
<feature type="compositionally biased region" description="Gly residues" evidence="1">
    <location>
        <begin position="240"/>
        <end position="252"/>
    </location>
</feature>
<dbReference type="RefSeq" id="WP_309802094.1">
    <property type="nucleotide sequence ID" value="NZ_JAVDPW010000021.1"/>
</dbReference>
<dbReference type="Proteomes" id="UP001262410">
    <property type="component" value="Unassembled WGS sequence"/>
</dbReference>
<evidence type="ECO:0000313" key="3">
    <source>
        <dbReference type="Proteomes" id="UP001262410"/>
    </source>
</evidence>
<keyword evidence="3" id="KW-1185">Reference proteome</keyword>
<feature type="region of interest" description="Disordered" evidence="1">
    <location>
        <begin position="193"/>
        <end position="252"/>
    </location>
</feature>
<comment type="caution">
    <text evidence="2">The sequence shown here is derived from an EMBL/GenBank/DDBJ whole genome shotgun (WGS) entry which is preliminary data.</text>
</comment>
<feature type="region of interest" description="Disordered" evidence="1">
    <location>
        <begin position="98"/>
        <end position="129"/>
    </location>
</feature>
<evidence type="ECO:0000256" key="1">
    <source>
        <dbReference type="SAM" id="MobiDB-lite"/>
    </source>
</evidence>
<evidence type="ECO:0000313" key="2">
    <source>
        <dbReference type="EMBL" id="MDR6294527.1"/>
    </source>
</evidence>
<organism evidence="2 3">
    <name type="scientific">Inquilinus ginsengisoli</name>
    <dbReference type="NCBI Taxonomy" id="363840"/>
    <lineage>
        <taxon>Bacteria</taxon>
        <taxon>Pseudomonadati</taxon>
        <taxon>Pseudomonadota</taxon>
        <taxon>Alphaproteobacteria</taxon>
        <taxon>Rhodospirillales</taxon>
        <taxon>Rhodospirillaceae</taxon>
        <taxon>Inquilinus</taxon>
    </lineage>
</organism>
<reference evidence="2 3" key="1">
    <citation type="submission" date="2023-07" db="EMBL/GenBank/DDBJ databases">
        <title>Sorghum-associated microbial communities from plants grown in Nebraska, USA.</title>
        <authorList>
            <person name="Schachtman D."/>
        </authorList>
    </citation>
    <scope>NUCLEOTIDE SEQUENCE [LARGE SCALE GENOMIC DNA]</scope>
    <source>
        <strain evidence="2 3">584</strain>
    </source>
</reference>